<proteinExistence type="predicted"/>
<feature type="coiled-coil region" evidence="1">
    <location>
        <begin position="23"/>
        <end position="50"/>
    </location>
</feature>
<evidence type="ECO:0000313" key="3">
    <source>
        <dbReference type="EMBL" id="OIJ64387.1"/>
    </source>
</evidence>
<evidence type="ECO:0000256" key="2">
    <source>
        <dbReference type="SAM" id="MobiDB-lite"/>
    </source>
</evidence>
<name>A0A1J4NQ01_9ACTN</name>
<protein>
    <recommendedName>
        <fullName evidence="5">Regulatory protein</fullName>
    </recommendedName>
</protein>
<dbReference type="EMBL" id="LAVA02000083">
    <property type="protein sequence ID" value="OIJ64387.1"/>
    <property type="molecule type" value="Genomic_DNA"/>
</dbReference>
<dbReference type="AlphaFoldDB" id="A0A1J4NQ01"/>
<dbReference type="RefSeq" id="WP_046591066.1">
    <property type="nucleotide sequence ID" value="NZ_LAVA02000083.1"/>
</dbReference>
<dbReference type="OrthoDB" id="4248306at2"/>
<feature type="compositionally biased region" description="Low complexity" evidence="2">
    <location>
        <begin position="90"/>
        <end position="114"/>
    </location>
</feature>
<comment type="caution">
    <text evidence="3">The sequence shown here is derived from an EMBL/GenBank/DDBJ whole genome shotgun (WGS) entry which is preliminary data.</text>
</comment>
<evidence type="ECO:0008006" key="5">
    <source>
        <dbReference type="Google" id="ProtNLM"/>
    </source>
</evidence>
<feature type="compositionally biased region" description="Basic residues" evidence="2">
    <location>
        <begin position="115"/>
        <end position="125"/>
    </location>
</feature>
<evidence type="ECO:0000256" key="1">
    <source>
        <dbReference type="SAM" id="Coils"/>
    </source>
</evidence>
<accession>A0A1J4NQ01</accession>
<organism evidence="3 4">
    <name type="scientific">Streptomyces mangrovisoli</name>
    <dbReference type="NCBI Taxonomy" id="1428628"/>
    <lineage>
        <taxon>Bacteria</taxon>
        <taxon>Bacillati</taxon>
        <taxon>Actinomycetota</taxon>
        <taxon>Actinomycetes</taxon>
        <taxon>Kitasatosporales</taxon>
        <taxon>Streptomycetaceae</taxon>
        <taxon>Streptomyces</taxon>
    </lineage>
</organism>
<gene>
    <name evidence="3" type="ORF">WN71_029665</name>
</gene>
<sequence length="287" mass="29418">MSETTAAATGLASQYSTQVAGDLERNLKEQDRITGELELLQRELAVLQQDHTVLVNIQQALGASAEPDSPVPPVDESPIAPVDERPSAPVDESAVAPSADAPAAADEQAAVVPAPRRKSAGRKGSARAAKAEQSSKPARKEPRTKAASTGTATTKTTTKAATTKAGTTKAGTTKAGTTKAATTDAAVTKTGVKHSAPALVDLVRAYVTGQRQPLSAAEITTGLSVQHPERTIKTTVVRNTLEALVAKAQAHRNKQGSSVYYTAPEAAAATEPAEAIASASAEQGDKG</sequence>
<dbReference type="Proteomes" id="UP000034196">
    <property type="component" value="Unassembled WGS sequence"/>
</dbReference>
<feature type="compositionally biased region" description="Low complexity" evidence="2">
    <location>
        <begin position="145"/>
        <end position="190"/>
    </location>
</feature>
<keyword evidence="1" id="KW-0175">Coiled coil</keyword>
<reference evidence="3" key="1">
    <citation type="submission" date="2016-10" db="EMBL/GenBank/DDBJ databases">
        <title>Genome sequence of Streptomyces mangrovisoli MUSC 149.</title>
        <authorList>
            <person name="Lee L.-H."/>
            <person name="Ser H.-L."/>
        </authorList>
    </citation>
    <scope>NUCLEOTIDE SEQUENCE [LARGE SCALE GENOMIC DNA]</scope>
    <source>
        <strain evidence="3">MUSC 149</strain>
    </source>
</reference>
<feature type="region of interest" description="Disordered" evidence="2">
    <location>
        <begin position="62"/>
        <end position="191"/>
    </location>
</feature>
<keyword evidence="4" id="KW-1185">Reference proteome</keyword>
<evidence type="ECO:0000313" key="4">
    <source>
        <dbReference type="Proteomes" id="UP000034196"/>
    </source>
</evidence>